<dbReference type="Gene3D" id="3.40.605.10">
    <property type="entry name" value="Aldehyde Dehydrogenase, Chain A, domain 1"/>
    <property type="match status" value="1"/>
</dbReference>
<keyword evidence="1" id="KW-0560">Oxidoreductase</keyword>
<evidence type="ECO:0000256" key="1">
    <source>
        <dbReference type="ARBA" id="ARBA00023002"/>
    </source>
</evidence>
<dbReference type="InterPro" id="IPR015590">
    <property type="entry name" value="Aldehyde_DH_dom"/>
</dbReference>
<sequence length="504" mass="51752">MTAITATNPATGSALEPVASEMSAAEVTAVVEAAAASADWLADLPRTERAALLGAMADALEGARDEIVATADEETGLGSTRLNGELTRTVFQLRFFGEVITEGSYLEVTLDSAGDTPMGPRPDLRRMLVPTGVVAVFGASNFPLAFSVPGGDTASALAAGCPVVVKAHPSHPATSVLCHRLMSEAATAQGAPAGVFGLVHGQEAGVVLVKAPQVTAVGFTGSTGGGKALMAAIAERENPIPFFGELSSLNPVVVTPGAAAARAADIGAGLATSVSGSSGQLCTKPNLVLVPTGADGDAVVAALAENLQQATTVPLLNERIRSSYTELTDGLASVPGVRPVVRMEAEGEGFRVGPAVFEIDADTLGAETSKEIFGPATMVVRWSGPEQLDQALETLEDSLTATVQTSGQEGEELQGLTRLLQGHAGRILFDAYPTGVAVSWAQHHGGPWPATNTQHTSVGASAIRRWLRPVVFQNAPQSVLPAELRDDATDVPRRVDGRLVLPGA</sequence>
<evidence type="ECO:0000259" key="2">
    <source>
        <dbReference type="Pfam" id="PF00171"/>
    </source>
</evidence>
<comment type="caution">
    <text evidence="3">The sequence shown here is derived from an EMBL/GenBank/DDBJ whole genome shotgun (WGS) entry which is preliminary data.</text>
</comment>
<name>A0A367YQS4_9ACTN</name>
<protein>
    <submittedName>
        <fullName evidence="3">Aldehyde dehydrogenase (NADP(+))</fullName>
    </submittedName>
</protein>
<dbReference type="InterPro" id="IPR044151">
    <property type="entry name" value="ALDH_KGSADH"/>
</dbReference>
<dbReference type="Gene3D" id="3.40.309.10">
    <property type="entry name" value="Aldehyde Dehydrogenase, Chain A, domain 2"/>
    <property type="match status" value="1"/>
</dbReference>
<dbReference type="AlphaFoldDB" id="A0A367YQS4"/>
<dbReference type="SUPFAM" id="SSF53720">
    <property type="entry name" value="ALDH-like"/>
    <property type="match status" value="1"/>
</dbReference>
<accession>A0A367YQS4</accession>
<feature type="domain" description="Aldehyde dehydrogenase" evidence="2">
    <location>
        <begin position="4"/>
        <end position="406"/>
    </location>
</feature>
<dbReference type="CDD" id="cd07129">
    <property type="entry name" value="ALDH_KGSADH"/>
    <property type="match status" value="1"/>
</dbReference>
<dbReference type="EMBL" id="QOUI01000013">
    <property type="protein sequence ID" value="RCK68184.1"/>
    <property type="molecule type" value="Genomic_DNA"/>
</dbReference>
<proteinExistence type="predicted"/>
<organism evidence="3 4">
    <name type="scientific">Desertihabitans brevis</name>
    <dbReference type="NCBI Taxonomy" id="2268447"/>
    <lineage>
        <taxon>Bacteria</taxon>
        <taxon>Bacillati</taxon>
        <taxon>Actinomycetota</taxon>
        <taxon>Actinomycetes</taxon>
        <taxon>Propionibacteriales</taxon>
        <taxon>Propionibacteriaceae</taxon>
        <taxon>Desertihabitans</taxon>
    </lineage>
</organism>
<dbReference type="InterPro" id="IPR016161">
    <property type="entry name" value="Ald_DH/histidinol_DH"/>
</dbReference>
<dbReference type="InterPro" id="IPR016163">
    <property type="entry name" value="Ald_DH_C"/>
</dbReference>
<gene>
    <name evidence="3" type="ORF">DT076_17535</name>
</gene>
<dbReference type="Proteomes" id="UP000252770">
    <property type="component" value="Unassembled WGS sequence"/>
</dbReference>
<dbReference type="InterPro" id="IPR016162">
    <property type="entry name" value="Ald_DH_N"/>
</dbReference>
<dbReference type="RefSeq" id="WP_114127997.1">
    <property type="nucleotide sequence ID" value="NZ_QOUI01000013.1"/>
</dbReference>
<evidence type="ECO:0000313" key="3">
    <source>
        <dbReference type="EMBL" id="RCK68184.1"/>
    </source>
</evidence>
<dbReference type="InterPro" id="IPR050740">
    <property type="entry name" value="Aldehyde_DH_Superfamily"/>
</dbReference>
<dbReference type="PANTHER" id="PTHR43353:SF3">
    <property type="entry name" value="ALDEHYDE DEHYDROGENASE-RELATED"/>
    <property type="match status" value="1"/>
</dbReference>
<dbReference type="PANTHER" id="PTHR43353">
    <property type="entry name" value="SUCCINATE-SEMIALDEHYDE DEHYDROGENASE, MITOCHONDRIAL"/>
    <property type="match status" value="1"/>
</dbReference>
<dbReference type="GO" id="GO:0016620">
    <property type="term" value="F:oxidoreductase activity, acting on the aldehyde or oxo group of donors, NAD or NADP as acceptor"/>
    <property type="evidence" value="ECO:0007669"/>
    <property type="project" value="InterPro"/>
</dbReference>
<dbReference type="Pfam" id="PF00171">
    <property type="entry name" value="Aldedh"/>
    <property type="match status" value="1"/>
</dbReference>
<reference evidence="3 4" key="1">
    <citation type="submission" date="2018-07" db="EMBL/GenBank/DDBJ databases">
        <title>Desertimonas flava gen. nov. sp. nov.</title>
        <authorList>
            <person name="Liu S."/>
        </authorList>
    </citation>
    <scope>NUCLEOTIDE SEQUENCE [LARGE SCALE GENOMIC DNA]</scope>
    <source>
        <strain evidence="3 4">16Sb5-5</strain>
    </source>
</reference>
<evidence type="ECO:0000313" key="4">
    <source>
        <dbReference type="Proteomes" id="UP000252770"/>
    </source>
</evidence>
<keyword evidence="4" id="KW-1185">Reference proteome</keyword>